<accession>A0ABR1E722</accession>
<sequence length="122" mass="13776">MLLSAEPITHAHATPIVAPVAPVATTQYHLPVYSYSTYFHYYHPRAEVHNVVKSYTKEAALASETSVVSGDDHLPASLGLHPFDQISDYVSSTPMRSRFHRKKYAKKTSRLHKSLEKKKLKN</sequence>
<keyword evidence="3" id="KW-1185">Reference proteome</keyword>
<name>A0ABR1E722_NECAM</name>
<proteinExistence type="predicted"/>
<protein>
    <submittedName>
        <fullName evidence="2">Uncharacterized protein</fullName>
    </submittedName>
</protein>
<organism evidence="2 3">
    <name type="scientific">Necator americanus</name>
    <name type="common">Human hookworm</name>
    <dbReference type="NCBI Taxonomy" id="51031"/>
    <lineage>
        <taxon>Eukaryota</taxon>
        <taxon>Metazoa</taxon>
        <taxon>Ecdysozoa</taxon>
        <taxon>Nematoda</taxon>
        <taxon>Chromadorea</taxon>
        <taxon>Rhabditida</taxon>
        <taxon>Rhabditina</taxon>
        <taxon>Rhabditomorpha</taxon>
        <taxon>Strongyloidea</taxon>
        <taxon>Ancylostomatidae</taxon>
        <taxon>Bunostominae</taxon>
        <taxon>Necator</taxon>
    </lineage>
</organism>
<feature type="region of interest" description="Disordered" evidence="1">
    <location>
        <begin position="101"/>
        <end position="122"/>
    </location>
</feature>
<gene>
    <name evidence="2" type="primary">Necator_chrV.g20772</name>
    <name evidence="2" type="ORF">RB195_015979</name>
</gene>
<dbReference type="EMBL" id="JAVFWL010000005">
    <property type="protein sequence ID" value="KAK6758484.1"/>
    <property type="molecule type" value="Genomic_DNA"/>
</dbReference>
<comment type="caution">
    <text evidence="2">The sequence shown here is derived from an EMBL/GenBank/DDBJ whole genome shotgun (WGS) entry which is preliminary data.</text>
</comment>
<reference evidence="2 3" key="1">
    <citation type="submission" date="2023-08" db="EMBL/GenBank/DDBJ databases">
        <title>A Necator americanus chromosomal reference genome.</title>
        <authorList>
            <person name="Ilik V."/>
            <person name="Petrzelkova K.J."/>
            <person name="Pardy F."/>
            <person name="Fuh T."/>
            <person name="Niatou-Singa F.S."/>
            <person name="Gouil Q."/>
            <person name="Baker L."/>
            <person name="Ritchie M.E."/>
            <person name="Jex A.R."/>
            <person name="Gazzola D."/>
            <person name="Li H."/>
            <person name="Toshio Fujiwara R."/>
            <person name="Zhan B."/>
            <person name="Aroian R.V."/>
            <person name="Pafco B."/>
            <person name="Schwarz E.M."/>
        </authorList>
    </citation>
    <scope>NUCLEOTIDE SEQUENCE [LARGE SCALE GENOMIC DNA]</scope>
    <source>
        <strain evidence="2 3">Aroian</strain>
        <tissue evidence="2">Whole animal</tissue>
    </source>
</reference>
<dbReference type="Proteomes" id="UP001303046">
    <property type="component" value="Unassembled WGS sequence"/>
</dbReference>
<evidence type="ECO:0000313" key="2">
    <source>
        <dbReference type="EMBL" id="KAK6758484.1"/>
    </source>
</evidence>
<evidence type="ECO:0000313" key="3">
    <source>
        <dbReference type="Proteomes" id="UP001303046"/>
    </source>
</evidence>
<evidence type="ECO:0000256" key="1">
    <source>
        <dbReference type="SAM" id="MobiDB-lite"/>
    </source>
</evidence>